<evidence type="ECO:0000313" key="2">
    <source>
        <dbReference type="EMBL" id="KAJ6261608.1"/>
    </source>
</evidence>
<dbReference type="AlphaFoldDB" id="A0AAD6NLW5"/>
<keyword evidence="3" id="KW-1185">Reference proteome</keyword>
<dbReference type="EMBL" id="JAQGDS010000004">
    <property type="protein sequence ID" value="KAJ6261608.1"/>
    <property type="molecule type" value="Genomic_DNA"/>
</dbReference>
<protein>
    <submittedName>
        <fullName evidence="2">Uncharacterized protein</fullName>
    </submittedName>
</protein>
<sequence length="439" mass="48338">MTQMAARPRRGDNTCRLNGSRDDVLYELHQYLHVPSGHPNERSRGENGFGYGLLASLWNTAESKYFSEMIVHGLQDGHFVYLSLSVGLIYSLCTGVTRTVSLSELLLESFGLFDGHALGKLFYQRRWDLIRLLQATDSNLPTIVRSFDSTAIRDIKKLLHFLAFKLAASGPTSNGERFYFIYPGANQLENALSFPLVTDSPLSMFRNTSRSAVFAIVSTRCFARTRFKCRNPVAAVDLSIEMEEDGPDAITGSAAGRQISLEHYFKGIEIGFARQYAPINQVNACFCDAELIQPKATATDIALSDYQAALDKIPRVIKMRNPQYKWNYGAGELTFSEPGKNAGDAKEPYYVEGPSTDRELFGDRPKALNVGYGLGSLADLVSGASGLMQLSKRESEAEPAPMLLDAGDGTDSKDKPAVLVEDRSVGTVKSLGPRNKPED</sequence>
<dbReference type="Proteomes" id="UP001221413">
    <property type="component" value="Unassembled WGS sequence"/>
</dbReference>
<accession>A0AAD6NLW5</accession>
<evidence type="ECO:0000256" key="1">
    <source>
        <dbReference type="SAM" id="MobiDB-lite"/>
    </source>
</evidence>
<reference evidence="2" key="1">
    <citation type="submission" date="2023-01" db="EMBL/GenBank/DDBJ databases">
        <title>The chitinases involved in constricting ring structure development in the nematode-trapping fungus Drechslerella dactyloides.</title>
        <authorList>
            <person name="Wang R."/>
            <person name="Zhang L."/>
            <person name="Tang P."/>
            <person name="Li S."/>
            <person name="Liang L."/>
        </authorList>
    </citation>
    <scope>NUCLEOTIDE SEQUENCE</scope>
    <source>
        <strain evidence="2">YMF1.00031</strain>
    </source>
</reference>
<gene>
    <name evidence="2" type="ORF">Dda_4278</name>
</gene>
<comment type="caution">
    <text evidence="2">The sequence shown here is derived from an EMBL/GenBank/DDBJ whole genome shotgun (WGS) entry which is preliminary data.</text>
</comment>
<organism evidence="2 3">
    <name type="scientific">Drechslerella dactyloides</name>
    <name type="common">Nematode-trapping fungus</name>
    <name type="synonym">Arthrobotrys dactyloides</name>
    <dbReference type="NCBI Taxonomy" id="74499"/>
    <lineage>
        <taxon>Eukaryota</taxon>
        <taxon>Fungi</taxon>
        <taxon>Dikarya</taxon>
        <taxon>Ascomycota</taxon>
        <taxon>Pezizomycotina</taxon>
        <taxon>Orbiliomycetes</taxon>
        <taxon>Orbiliales</taxon>
        <taxon>Orbiliaceae</taxon>
        <taxon>Drechslerella</taxon>
    </lineage>
</organism>
<feature type="region of interest" description="Disordered" evidence="1">
    <location>
        <begin position="391"/>
        <end position="439"/>
    </location>
</feature>
<proteinExistence type="predicted"/>
<feature type="compositionally biased region" description="Basic and acidic residues" evidence="1">
    <location>
        <begin position="410"/>
        <end position="424"/>
    </location>
</feature>
<evidence type="ECO:0000313" key="3">
    <source>
        <dbReference type="Proteomes" id="UP001221413"/>
    </source>
</evidence>
<name>A0AAD6NLW5_DREDA</name>